<accession>A0A0G1PMX4</accession>
<organism evidence="3 4">
    <name type="scientific">Candidatus Uhrbacteria bacterium GW2011_GWF2_46_218</name>
    <dbReference type="NCBI Taxonomy" id="1619001"/>
    <lineage>
        <taxon>Bacteria</taxon>
        <taxon>Candidatus Uhriibacteriota</taxon>
    </lineage>
</organism>
<dbReference type="InterPro" id="IPR028098">
    <property type="entry name" value="Glyco_trans_4-like_N"/>
</dbReference>
<proteinExistence type="predicted"/>
<dbReference type="InterPro" id="IPR050194">
    <property type="entry name" value="Glycosyltransferase_grp1"/>
</dbReference>
<dbReference type="SUPFAM" id="SSF53756">
    <property type="entry name" value="UDP-Glycosyltransferase/glycogen phosphorylase"/>
    <property type="match status" value="1"/>
</dbReference>
<evidence type="ECO:0000313" key="4">
    <source>
        <dbReference type="Proteomes" id="UP000034705"/>
    </source>
</evidence>
<gene>
    <name evidence="3" type="ORF">UX45_C0004G0008</name>
</gene>
<evidence type="ECO:0000313" key="3">
    <source>
        <dbReference type="EMBL" id="KKU34057.1"/>
    </source>
</evidence>
<evidence type="ECO:0000259" key="1">
    <source>
        <dbReference type="Pfam" id="PF00534"/>
    </source>
</evidence>
<dbReference type="PANTHER" id="PTHR45947:SF3">
    <property type="entry name" value="SULFOQUINOVOSYL TRANSFERASE SQD2"/>
    <property type="match status" value="1"/>
</dbReference>
<dbReference type="GO" id="GO:0016757">
    <property type="term" value="F:glycosyltransferase activity"/>
    <property type="evidence" value="ECO:0007669"/>
    <property type="project" value="UniProtKB-KW"/>
</dbReference>
<dbReference type="Gene3D" id="3.40.50.2000">
    <property type="entry name" value="Glycogen Phosphorylase B"/>
    <property type="match status" value="2"/>
</dbReference>
<dbReference type="PANTHER" id="PTHR45947">
    <property type="entry name" value="SULFOQUINOVOSYL TRANSFERASE SQD2"/>
    <property type="match status" value="1"/>
</dbReference>
<name>A0A0G1PMX4_9BACT</name>
<dbReference type="EMBL" id="LCMG01000004">
    <property type="protein sequence ID" value="KKU34057.1"/>
    <property type="molecule type" value="Genomic_DNA"/>
</dbReference>
<protein>
    <submittedName>
        <fullName evidence="3">Phosphatidylinositol alpha-1,6-mannosyltransferase</fullName>
    </submittedName>
</protein>
<dbReference type="Proteomes" id="UP000034705">
    <property type="component" value="Unassembled WGS sequence"/>
</dbReference>
<dbReference type="Pfam" id="PF13439">
    <property type="entry name" value="Glyco_transf_4"/>
    <property type="match status" value="1"/>
</dbReference>
<evidence type="ECO:0000259" key="2">
    <source>
        <dbReference type="Pfam" id="PF13439"/>
    </source>
</evidence>
<feature type="domain" description="Glycosyltransferase subfamily 4-like N-terminal" evidence="2">
    <location>
        <begin position="17"/>
        <end position="167"/>
    </location>
</feature>
<keyword evidence="3" id="KW-0328">Glycosyltransferase</keyword>
<dbReference type="Pfam" id="PF00534">
    <property type="entry name" value="Glycos_transf_1"/>
    <property type="match status" value="1"/>
</dbReference>
<dbReference type="CDD" id="cd03801">
    <property type="entry name" value="GT4_PimA-like"/>
    <property type="match status" value="1"/>
</dbReference>
<reference evidence="3 4" key="1">
    <citation type="journal article" date="2015" name="Nature">
        <title>rRNA introns, odd ribosomes, and small enigmatic genomes across a large radiation of phyla.</title>
        <authorList>
            <person name="Brown C.T."/>
            <person name="Hug L.A."/>
            <person name="Thomas B.C."/>
            <person name="Sharon I."/>
            <person name="Castelle C.J."/>
            <person name="Singh A."/>
            <person name="Wilkins M.J."/>
            <person name="Williams K.H."/>
            <person name="Banfield J.F."/>
        </authorList>
    </citation>
    <scope>NUCLEOTIDE SEQUENCE [LARGE SCALE GENOMIC DNA]</scope>
</reference>
<dbReference type="AlphaFoldDB" id="A0A0G1PMX4"/>
<feature type="domain" description="Glycosyl transferase family 1" evidence="1">
    <location>
        <begin position="185"/>
        <end position="345"/>
    </location>
</feature>
<sequence length="363" mass="41415">MLNKTVLITLDFPPNRGGVARYLSHLATFFSDRLFVIAPPTNESDPHYPFTLIRQPLLFSLFWPHWIRSIWILWKKRKEYQQVLVSHLLPLGTAAWISSFITHKPYLVILHGMDMRLAFHHPFKRFLARKILSRAKCVIVNSQALAQEVQQHVHLRHLEVMYPCVDPIFFVETPRATPSDPSVLRLMTVSRLVPRKGHRLVLEALKRLRKEGIFSFTYNIYGDGPEATSLKAFVVAENLEDIVHFYPQATDEQILVAYSQSDLFVMPVVDDPQDKEGFGIVYIEAASQGLPAIATRISGVGEAVLDQETGVLISSGDIEALCASIKDFLFHPEKRQAMGEKAKQRVCHEYIAAKQFKKLEPFL</sequence>
<dbReference type="InterPro" id="IPR001296">
    <property type="entry name" value="Glyco_trans_1"/>
</dbReference>
<comment type="caution">
    <text evidence="3">The sequence shown here is derived from an EMBL/GenBank/DDBJ whole genome shotgun (WGS) entry which is preliminary data.</text>
</comment>
<keyword evidence="3" id="KW-0808">Transferase</keyword>